<dbReference type="PANTHER" id="PTHR44846:SF16">
    <property type="entry name" value="TRANSCRIPTIONAL REGULATOR PHNF-RELATED"/>
    <property type="match status" value="1"/>
</dbReference>
<name>A0ABV9KE87_9RHOB</name>
<comment type="caution">
    <text evidence="5">The sequence shown here is derived from an EMBL/GenBank/DDBJ whole genome shotgun (WGS) entry which is preliminary data.</text>
</comment>
<dbReference type="SUPFAM" id="SSF64288">
    <property type="entry name" value="Chorismate lyase-like"/>
    <property type="match status" value="1"/>
</dbReference>
<evidence type="ECO:0000256" key="1">
    <source>
        <dbReference type="ARBA" id="ARBA00023015"/>
    </source>
</evidence>
<evidence type="ECO:0000313" key="6">
    <source>
        <dbReference type="Proteomes" id="UP001595973"/>
    </source>
</evidence>
<dbReference type="Gene3D" id="1.10.10.10">
    <property type="entry name" value="Winged helix-like DNA-binding domain superfamily/Winged helix DNA-binding domain"/>
    <property type="match status" value="1"/>
</dbReference>
<evidence type="ECO:0000256" key="3">
    <source>
        <dbReference type="ARBA" id="ARBA00023163"/>
    </source>
</evidence>
<keyword evidence="6" id="KW-1185">Reference proteome</keyword>
<dbReference type="InterPro" id="IPR028978">
    <property type="entry name" value="Chorismate_lyase_/UTRA_dom_sf"/>
</dbReference>
<sequence length="231" mass="25619">MSGVNSWQSVRAEVLHRIRSREWAPGDAIPHEADLAQELGCARATVNRALRDLAESGLIERRRRAGSRVALHPVRKATLEIPVIRMEIESRGEAYDFSLISCAERKPPPTIRARFKAEADVTLLHVVGLHMANGQAHALEDRWIDARAVPFAATTDFSKISPNEWLVLTVPFEGGDIAFSAAVASPDEAETLNCPPGAPLFVTERTTWRNEITLTSVRLLFAPGYRLHTRL</sequence>
<feature type="domain" description="HTH gntR-type" evidence="4">
    <location>
        <begin position="4"/>
        <end position="72"/>
    </location>
</feature>
<dbReference type="InterPro" id="IPR036390">
    <property type="entry name" value="WH_DNA-bd_sf"/>
</dbReference>
<keyword evidence="1" id="KW-0805">Transcription regulation</keyword>
<dbReference type="Pfam" id="PF07702">
    <property type="entry name" value="UTRA"/>
    <property type="match status" value="1"/>
</dbReference>
<reference evidence="6" key="1">
    <citation type="journal article" date="2019" name="Int. J. Syst. Evol. Microbiol.">
        <title>The Global Catalogue of Microorganisms (GCM) 10K type strain sequencing project: providing services to taxonomists for standard genome sequencing and annotation.</title>
        <authorList>
            <consortium name="The Broad Institute Genomics Platform"/>
            <consortium name="The Broad Institute Genome Sequencing Center for Infectious Disease"/>
            <person name="Wu L."/>
            <person name="Ma J."/>
        </authorList>
    </citation>
    <scope>NUCLEOTIDE SEQUENCE [LARGE SCALE GENOMIC DNA]</scope>
    <source>
        <strain evidence="6">CGMCC 4.7283</strain>
    </source>
</reference>
<dbReference type="PRINTS" id="PR00035">
    <property type="entry name" value="HTHGNTR"/>
</dbReference>
<gene>
    <name evidence="5" type="ORF">ACFO5X_06580</name>
</gene>
<dbReference type="SUPFAM" id="SSF46785">
    <property type="entry name" value="Winged helix' DNA-binding domain"/>
    <property type="match status" value="1"/>
</dbReference>
<dbReference type="Pfam" id="PF00392">
    <property type="entry name" value="GntR"/>
    <property type="match status" value="1"/>
</dbReference>
<evidence type="ECO:0000259" key="4">
    <source>
        <dbReference type="PROSITE" id="PS50949"/>
    </source>
</evidence>
<keyword evidence="3" id="KW-0804">Transcription</keyword>
<dbReference type="SMART" id="SM00419">
    <property type="entry name" value="HTH_CRP"/>
    <property type="match status" value="1"/>
</dbReference>
<dbReference type="SMART" id="SM00345">
    <property type="entry name" value="HTH_GNTR"/>
    <property type="match status" value="1"/>
</dbReference>
<dbReference type="InterPro" id="IPR050679">
    <property type="entry name" value="Bact_HTH_transcr_reg"/>
</dbReference>
<dbReference type="SMART" id="SM00866">
    <property type="entry name" value="UTRA"/>
    <property type="match status" value="1"/>
</dbReference>
<protein>
    <submittedName>
        <fullName evidence="5">GntR family transcriptional regulator</fullName>
    </submittedName>
</protein>
<dbReference type="RefSeq" id="WP_380716482.1">
    <property type="nucleotide sequence ID" value="NZ_JBHSGI010000004.1"/>
</dbReference>
<dbReference type="PROSITE" id="PS50949">
    <property type="entry name" value="HTH_GNTR"/>
    <property type="match status" value="1"/>
</dbReference>
<dbReference type="PANTHER" id="PTHR44846">
    <property type="entry name" value="MANNOSYL-D-GLYCERATE TRANSPORT/METABOLISM SYSTEM REPRESSOR MNGR-RELATED"/>
    <property type="match status" value="1"/>
</dbReference>
<dbReference type="CDD" id="cd07377">
    <property type="entry name" value="WHTH_GntR"/>
    <property type="match status" value="1"/>
</dbReference>
<organism evidence="5 6">
    <name type="scientific">Seohaeicola nanhaiensis</name>
    <dbReference type="NCBI Taxonomy" id="1387282"/>
    <lineage>
        <taxon>Bacteria</taxon>
        <taxon>Pseudomonadati</taxon>
        <taxon>Pseudomonadota</taxon>
        <taxon>Alphaproteobacteria</taxon>
        <taxon>Rhodobacterales</taxon>
        <taxon>Roseobacteraceae</taxon>
        <taxon>Seohaeicola</taxon>
    </lineage>
</organism>
<dbReference type="Proteomes" id="UP001595973">
    <property type="component" value="Unassembled WGS sequence"/>
</dbReference>
<accession>A0ABV9KE87</accession>
<dbReference type="EMBL" id="JBHSGI010000004">
    <property type="protein sequence ID" value="MFC4668213.1"/>
    <property type="molecule type" value="Genomic_DNA"/>
</dbReference>
<proteinExistence type="predicted"/>
<dbReference type="InterPro" id="IPR012318">
    <property type="entry name" value="HTH_CRP"/>
</dbReference>
<dbReference type="InterPro" id="IPR036388">
    <property type="entry name" value="WH-like_DNA-bd_sf"/>
</dbReference>
<keyword evidence="2" id="KW-0238">DNA-binding</keyword>
<dbReference type="InterPro" id="IPR011663">
    <property type="entry name" value="UTRA"/>
</dbReference>
<dbReference type="Gene3D" id="3.40.1410.10">
    <property type="entry name" value="Chorismate lyase-like"/>
    <property type="match status" value="1"/>
</dbReference>
<dbReference type="InterPro" id="IPR000524">
    <property type="entry name" value="Tscrpt_reg_HTH_GntR"/>
</dbReference>
<evidence type="ECO:0000313" key="5">
    <source>
        <dbReference type="EMBL" id="MFC4668213.1"/>
    </source>
</evidence>
<evidence type="ECO:0000256" key="2">
    <source>
        <dbReference type="ARBA" id="ARBA00023125"/>
    </source>
</evidence>